<dbReference type="GeneID" id="78773399"/>
<feature type="transmembrane region" description="Helical" evidence="2">
    <location>
        <begin position="70"/>
        <end position="97"/>
    </location>
</feature>
<dbReference type="CDD" id="cd00054">
    <property type="entry name" value="EGF_CA"/>
    <property type="match status" value="1"/>
</dbReference>
<proteinExistence type="predicted"/>
<dbReference type="Pfam" id="PF23106">
    <property type="entry name" value="EGF_Teneurin"/>
    <property type="match status" value="1"/>
</dbReference>
<dbReference type="InterPro" id="IPR000742">
    <property type="entry name" value="EGF"/>
</dbReference>
<dbReference type="Proteomes" id="UP000483820">
    <property type="component" value="Chromosome I"/>
</dbReference>
<dbReference type="RefSeq" id="XP_053592246.1">
    <property type="nucleotide sequence ID" value="XM_053723601.1"/>
</dbReference>
<evidence type="ECO:0000313" key="5">
    <source>
        <dbReference type="Proteomes" id="UP000483820"/>
    </source>
</evidence>
<dbReference type="CTD" id="78773399"/>
<evidence type="ECO:0000259" key="3">
    <source>
        <dbReference type="PROSITE" id="PS50026"/>
    </source>
</evidence>
<accession>A0A6A5HT94</accession>
<dbReference type="PROSITE" id="PS01186">
    <property type="entry name" value="EGF_2"/>
    <property type="match status" value="1"/>
</dbReference>
<dbReference type="AlphaFoldDB" id="A0A6A5HT94"/>
<name>A0A6A5HT94_CAERE</name>
<keyword evidence="1" id="KW-0245">EGF-like domain</keyword>
<evidence type="ECO:0000256" key="1">
    <source>
        <dbReference type="PROSITE-ProRule" id="PRU00076"/>
    </source>
</evidence>
<keyword evidence="2" id="KW-1133">Transmembrane helix</keyword>
<keyword evidence="2" id="KW-0472">Membrane</keyword>
<dbReference type="SUPFAM" id="SSF57196">
    <property type="entry name" value="EGF/Laminin"/>
    <property type="match status" value="1"/>
</dbReference>
<keyword evidence="1" id="KW-1015">Disulfide bond</keyword>
<feature type="disulfide bond" evidence="1">
    <location>
        <begin position="11"/>
        <end position="21"/>
    </location>
</feature>
<comment type="caution">
    <text evidence="4">The sequence shown here is derived from an EMBL/GenBank/DDBJ whole genome shotgun (WGS) entry which is preliminary data.</text>
</comment>
<dbReference type="Gene3D" id="2.10.25.10">
    <property type="entry name" value="Laminin"/>
    <property type="match status" value="1"/>
</dbReference>
<reference evidence="4 5" key="1">
    <citation type="submission" date="2019-12" db="EMBL/GenBank/DDBJ databases">
        <title>Chromosome-level assembly of the Caenorhabditis remanei genome.</title>
        <authorList>
            <person name="Teterina A.A."/>
            <person name="Willis J.H."/>
            <person name="Phillips P.C."/>
        </authorList>
    </citation>
    <scope>NUCLEOTIDE SEQUENCE [LARGE SCALE GENOMIC DNA]</scope>
    <source>
        <strain evidence="4 5">PX506</strain>
        <tissue evidence="4">Whole organism</tissue>
    </source>
</reference>
<comment type="caution">
    <text evidence="1">Lacks conserved residue(s) required for the propagation of feature annotation.</text>
</comment>
<keyword evidence="2" id="KW-0812">Transmembrane</keyword>
<dbReference type="SMART" id="SM00181">
    <property type="entry name" value="EGF"/>
    <property type="match status" value="1"/>
</dbReference>
<evidence type="ECO:0000256" key="2">
    <source>
        <dbReference type="SAM" id="Phobius"/>
    </source>
</evidence>
<gene>
    <name evidence="4" type="ORF">GCK72_002783</name>
</gene>
<evidence type="ECO:0000313" key="4">
    <source>
        <dbReference type="EMBL" id="KAF1770959.1"/>
    </source>
</evidence>
<dbReference type="PROSITE" id="PS00022">
    <property type="entry name" value="EGF_1"/>
    <property type="match status" value="1"/>
</dbReference>
<dbReference type="EMBL" id="WUAV01000001">
    <property type="protein sequence ID" value="KAF1770959.1"/>
    <property type="molecule type" value="Genomic_DNA"/>
</dbReference>
<organism evidence="4 5">
    <name type="scientific">Caenorhabditis remanei</name>
    <name type="common">Caenorhabditis vulgaris</name>
    <dbReference type="NCBI Taxonomy" id="31234"/>
    <lineage>
        <taxon>Eukaryota</taxon>
        <taxon>Metazoa</taxon>
        <taxon>Ecdysozoa</taxon>
        <taxon>Nematoda</taxon>
        <taxon>Chromadorea</taxon>
        <taxon>Rhabditida</taxon>
        <taxon>Rhabditina</taxon>
        <taxon>Rhabditomorpha</taxon>
        <taxon>Rhabditoidea</taxon>
        <taxon>Rhabditidae</taxon>
        <taxon>Peloderinae</taxon>
        <taxon>Caenorhabditis</taxon>
    </lineage>
</organism>
<feature type="disulfide bond" evidence="1">
    <location>
        <begin position="31"/>
        <end position="40"/>
    </location>
</feature>
<dbReference type="KEGG" id="crq:GCK72_002783"/>
<protein>
    <recommendedName>
        <fullName evidence="3">EGF-like domain-containing protein</fullName>
    </recommendedName>
</protein>
<dbReference type="PROSITE" id="PS50026">
    <property type="entry name" value="EGF_3"/>
    <property type="match status" value="1"/>
</dbReference>
<sequence>MVVVSVYLDACPAACSNHGTCVSDTSAFCICDVGFTGSSCDAPASAVSAAVVETSSIGFFARWFSSFFHIFFLISFVPVLPWLLFGLAVIWIGVSHVRRWYARRRRRSVAVQTTLSISPPADPSAPAAKDSTVVPFPSYLSISSTPLNKEKLRNEAVAEERESPVALFICLPDGEYFNRNRLKHLMADKSGLGWLIYISLPLNHLHHPKSSHSTVTFLLADLHHTAIQPNKDSTHGYTHYKTSFHS</sequence>
<feature type="domain" description="EGF-like" evidence="3">
    <location>
        <begin position="7"/>
        <end position="41"/>
    </location>
</feature>